<dbReference type="Pfam" id="PF01895">
    <property type="entry name" value="PhoU"/>
    <property type="match status" value="2"/>
</dbReference>
<evidence type="ECO:0000259" key="1">
    <source>
        <dbReference type="Pfam" id="PF01895"/>
    </source>
</evidence>
<gene>
    <name evidence="2" type="ORF">E7Z73_04245</name>
</gene>
<dbReference type="InterPro" id="IPR036390">
    <property type="entry name" value="WH_DNA-bd_sf"/>
</dbReference>
<dbReference type="InterPro" id="IPR028366">
    <property type="entry name" value="PhoU"/>
</dbReference>
<dbReference type="GO" id="GO:0030643">
    <property type="term" value="P:intracellular phosphate ion homeostasis"/>
    <property type="evidence" value="ECO:0007669"/>
    <property type="project" value="InterPro"/>
</dbReference>
<protein>
    <submittedName>
        <fullName evidence="2">Winged helix-turn-helix transcriptional regulator</fullName>
    </submittedName>
</protein>
<dbReference type="RefSeq" id="WP_303736591.1">
    <property type="nucleotide sequence ID" value="NZ_SUTE01000034.1"/>
</dbReference>
<dbReference type="Pfam" id="PF13412">
    <property type="entry name" value="HTH_24"/>
    <property type="match status" value="1"/>
</dbReference>
<dbReference type="SUPFAM" id="SSF109755">
    <property type="entry name" value="PhoU-like"/>
    <property type="match status" value="1"/>
</dbReference>
<reference evidence="2" key="1">
    <citation type="submission" date="2019-04" db="EMBL/GenBank/DDBJ databases">
        <title>Evolution of Biomass-Degrading Anaerobic Consortia Revealed by Metagenomics.</title>
        <authorList>
            <person name="Peng X."/>
        </authorList>
    </citation>
    <scope>NUCLEOTIDE SEQUENCE</scope>
    <source>
        <strain evidence="2">SIG12</strain>
    </source>
</reference>
<accession>A0A8T3VL90</accession>
<dbReference type="PANTHER" id="PTHR42930">
    <property type="entry name" value="PHOSPHATE-SPECIFIC TRANSPORT SYSTEM ACCESSORY PROTEIN PHOU"/>
    <property type="match status" value="1"/>
</dbReference>
<dbReference type="InterPro" id="IPR038078">
    <property type="entry name" value="PhoU-like_sf"/>
</dbReference>
<dbReference type="AlphaFoldDB" id="A0A8T3VL90"/>
<sequence>MAKKNKTLMEVLDLILYENPATQDEIAQRLGISRRYVTQLIQPLIKNGTIKRAYMINIKSYEEIAQSLGQYVSKKDVSGNVLINDMIANMAKHVHSQIEASFDAFLEYDENKAKRALEMDYATNNMVEKVRTSVETIVSINQHQEFSKSVLYNEVAYDLERIGDYCGHIAKFVINDIYEVNEPILKKLRKMYRTAQKILRLAMLTFLEGRTELKDDIMELEESLHILQSKAINLIATQMAESSFDEKERSNYFIYLFRVIKAFDRIGDISVEIKDVAVEFHENIPRPTTPRSFREQL</sequence>
<dbReference type="Proteomes" id="UP000762703">
    <property type="component" value="Unassembled WGS sequence"/>
</dbReference>
<name>A0A8T3VL90_9EURY</name>
<evidence type="ECO:0000313" key="2">
    <source>
        <dbReference type="EMBL" id="MBE6504944.1"/>
    </source>
</evidence>
<feature type="domain" description="PhoU" evidence="1">
    <location>
        <begin position="87"/>
        <end position="173"/>
    </location>
</feature>
<dbReference type="InterPro" id="IPR036388">
    <property type="entry name" value="WH-like_DNA-bd_sf"/>
</dbReference>
<dbReference type="Gene3D" id="1.20.58.220">
    <property type="entry name" value="Phosphate transport system protein phou homolog 2, domain 2"/>
    <property type="match status" value="2"/>
</dbReference>
<organism evidence="2 3">
    <name type="scientific">Methanobrevibacter millerae</name>
    <dbReference type="NCBI Taxonomy" id="230361"/>
    <lineage>
        <taxon>Archaea</taxon>
        <taxon>Methanobacteriati</taxon>
        <taxon>Methanobacteriota</taxon>
        <taxon>Methanomada group</taxon>
        <taxon>Methanobacteria</taxon>
        <taxon>Methanobacteriales</taxon>
        <taxon>Methanobacteriaceae</taxon>
        <taxon>Methanobrevibacter</taxon>
    </lineage>
</organism>
<feature type="domain" description="PhoU" evidence="1">
    <location>
        <begin position="188"/>
        <end position="273"/>
    </location>
</feature>
<evidence type="ECO:0000313" key="3">
    <source>
        <dbReference type="Proteomes" id="UP000762703"/>
    </source>
</evidence>
<dbReference type="EMBL" id="SUTE01000034">
    <property type="protein sequence ID" value="MBE6504944.1"/>
    <property type="molecule type" value="Genomic_DNA"/>
</dbReference>
<dbReference type="SUPFAM" id="SSF46785">
    <property type="entry name" value="Winged helix' DNA-binding domain"/>
    <property type="match status" value="1"/>
</dbReference>
<dbReference type="GO" id="GO:0045936">
    <property type="term" value="P:negative regulation of phosphate metabolic process"/>
    <property type="evidence" value="ECO:0007669"/>
    <property type="project" value="InterPro"/>
</dbReference>
<proteinExistence type="predicted"/>
<comment type="caution">
    <text evidence="2">The sequence shown here is derived from an EMBL/GenBank/DDBJ whole genome shotgun (WGS) entry which is preliminary data.</text>
</comment>
<dbReference type="PANTHER" id="PTHR42930:SF3">
    <property type="entry name" value="PHOSPHATE-SPECIFIC TRANSPORT SYSTEM ACCESSORY PROTEIN PHOU"/>
    <property type="match status" value="1"/>
</dbReference>
<dbReference type="InterPro" id="IPR026022">
    <property type="entry name" value="PhoU_dom"/>
</dbReference>
<dbReference type="Gene3D" id="1.10.10.10">
    <property type="entry name" value="Winged helix-like DNA-binding domain superfamily/Winged helix DNA-binding domain"/>
    <property type="match status" value="1"/>
</dbReference>